<organism evidence="2 3">
    <name type="scientific">Macleaya cordata</name>
    <name type="common">Five-seeded plume-poppy</name>
    <name type="synonym">Bocconia cordata</name>
    <dbReference type="NCBI Taxonomy" id="56857"/>
    <lineage>
        <taxon>Eukaryota</taxon>
        <taxon>Viridiplantae</taxon>
        <taxon>Streptophyta</taxon>
        <taxon>Embryophyta</taxon>
        <taxon>Tracheophyta</taxon>
        <taxon>Spermatophyta</taxon>
        <taxon>Magnoliopsida</taxon>
        <taxon>Ranunculales</taxon>
        <taxon>Papaveraceae</taxon>
        <taxon>Papaveroideae</taxon>
        <taxon>Macleaya</taxon>
    </lineage>
</organism>
<feature type="compositionally biased region" description="Acidic residues" evidence="1">
    <location>
        <begin position="76"/>
        <end position="96"/>
    </location>
</feature>
<feature type="compositionally biased region" description="Low complexity" evidence="1">
    <location>
        <begin position="178"/>
        <end position="189"/>
    </location>
</feature>
<feature type="region of interest" description="Disordered" evidence="1">
    <location>
        <begin position="846"/>
        <end position="935"/>
    </location>
</feature>
<feature type="compositionally biased region" description="Low complexity" evidence="1">
    <location>
        <begin position="1110"/>
        <end position="1145"/>
    </location>
</feature>
<evidence type="ECO:0008006" key="4">
    <source>
        <dbReference type="Google" id="ProtNLM"/>
    </source>
</evidence>
<feature type="compositionally biased region" description="Low complexity" evidence="1">
    <location>
        <begin position="1242"/>
        <end position="1277"/>
    </location>
</feature>
<evidence type="ECO:0000256" key="1">
    <source>
        <dbReference type="SAM" id="MobiDB-lite"/>
    </source>
</evidence>
<accession>A0A200Q4R8</accession>
<feature type="region of interest" description="Disordered" evidence="1">
    <location>
        <begin position="1110"/>
        <end position="1277"/>
    </location>
</feature>
<dbReference type="OrthoDB" id="784889at2759"/>
<feature type="compositionally biased region" description="Polar residues" evidence="1">
    <location>
        <begin position="903"/>
        <end position="912"/>
    </location>
</feature>
<feature type="compositionally biased region" description="Low complexity" evidence="1">
    <location>
        <begin position="785"/>
        <end position="806"/>
    </location>
</feature>
<name>A0A200Q4R8_MACCD</name>
<feature type="compositionally biased region" description="Low complexity" evidence="1">
    <location>
        <begin position="1186"/>
        <end position="1208"/>
    </location>
</feature>
<feature type="compositionally biased region" description="Polar residues" evidence="1">
    <location>
        <begin position="249"/>
        <end position="302"/>
    </location>
</feature>
<feature type="region of interest" description="Disordered" evidence="1">
    <location>
        <begin position="381"/>
        <end position="488"/>
    </location>
</feature>
<feature type="region of interest" description="Disordered" evidence="1">
    <location>
        <begin position="964"/>
        <end position="1011"/>
    </location>
</feature>
<dbReference type="OMA" id="QMDAVMV"/>
<proteinExistence type="predicted"/>
<dbReference type="GO" id="GO:0042752">
    <property type="term" value="P:regulation of circadian rhythm"/>
    <property type="evidence" value="ECO:0007669"/>
    <property type="project" value="InterPro"/>
</dbReference>
<feature type="compositionally biased region" description="Low complexity" evidence="1">
    <location>
        <begin position="974"/>
        <end position="983"/>
    </location>
</feature>
<dbReference type="PANTHER" id="PTHR34798:SF2">
    <property type="entry name" value="PROTEIN TIME FOR COFFEE"/>
    <property type="match status" value="1"/>
</dbReference>
<feature type="compositionally biased region" description="Polar residues" evidence="1">
    <location>
        <begin position="1146"/>
        <end position="1185"/>
    </location>
</feature>
<feature type="compositionally biased region" description="Gly residues" evidence="1">
    <location>
        <begin position="874"/>
        <end position="883"/>
    </location>
</feature>
<dbReference type="GO" id="GO:0005634">
    <property type="term" value="C:nucleus"/>
    <property type="evidence" value="ECO:0007669"/>
    <property type="project" value="TreeGrafter"/>
</dbReference>
<evidence type="ECO:0000313" key="3">
    <source>
        <dbReference type="Proteomes" id="UP000195402"/>
    </source>
</evidence>
<evidence type="ECO:0000313" key="2">
    <source>
        <dbReference type="EMBL" id="OVA05475.1"/>
    </source>
</evidence>
<comment type="caution">
    <text evidence="2">The sequence shown here is derived from an EMBL/GenBank/DDBJ whole genome shotgun (WGS) entry which is preliminary data.</text>
</comment>
<dbReference type="Proteomes" id="UP000195402">
    <property type="component" value="Unassembled WGS sequence"/>
</dbReference>
<feature type="compositionally biased region" description="Polar residues" evidence="1">
    <location>
        <begin position="991"/>
        <end position="1002"/>
    </location>
</feature>
<feature type="compositionally biased region" description="Basic and acidic residues" evidence="1">
    <location>
        <begin position="40"/>
        <end position="57"/>
    </location>
</feature>
<feature type="compositionally biased region" description="Polar residues" evidence="1">
    <location>
        <begin position="435"/>
        <end position="449"/>
    </location>
</feature>
<dbReference type="FunCoup" id="A0A200Q4R8">
    <property type="interactions" value="1582"/>
</dbReference>
<protein>
    <recommendedName>
        <fullName evidence="4">Protein TIME FOR COFFEE</fullName>
    </recommendedName>
</protein>
<feature type="region of interest" description="Disordered" evidence="1">
    <location>
        <begin position="520"/>
        <end position="539"/>
    </location>
</feature>
<reference evidence="2 3" key="1">
    <citation type="journal article" date="2017" name="Mol. Plant">
        <title>The Genome of Medicinal Plant Macleaya cordata Provides New Insights into Benzylisoquinoline Alkaloids Metabolism.</title>
        <authorList>
            <person name="Liu X."/>
            <person name="Liu Y."/>
            <person name="Huang P."/>
            <person name="Ma Y."/>
            <person name="Qing Z."/>
            <person name="Tang Q."/>
            <person name="Cao H."/>
            <person name="Cheng P."/>
            <person name="Zheng Y."/>
            <person name="Yuan Z."/>
            <person name="Zhou Y."/>
            <person name="Liu J."/>
            <person name="Tang Z."/>
            <person name="Zhuo Y."/>
            <person name="Zhang Y."/>
            <person name="Yu L."/>
            <person name="Huang J."/>
            <person name="Yang P."/>
            <person name="Peng Q."/>
            <person name="Zhang J."/>
            <person name="Jiang W."/>
            <person name="Zhang Z."/>
            <person name="Lin K."/>
            <person name="Ro D.K."/>
            <person name="Chen X."/>
            <person name="Xiong X."/>
            <person name="Shang Y."/>
            <person name="Huang S."/>
            <person name="Zeng J."/>
        </authorList>
    </citation>
    <scope>NUCLEOTIDE SEQUENCE [LARGE SCALE GENOMIC DNA]</scope>
    <source>
        <strain evidence="3">cv. BLH2017</strain>
        <tissue evidence="2">Root</tissue>
    </source>
</reference>
<feature type="compositionally biased region" description="Basic and acidic residues" evidence="1">
    <location>
        <begin position="399"/>
        <end position="424"/>
    </location>
</feature>
<feature type="compositionally biased region" description="Basic and acidic residues" evidence="1">
    <location>
        <begin position="65"/>
        <end position="75"/>
    </location>
</feature>
<feature type="compositionally biased region" description="Basic and acidic residues" evidence="1">
    <location>
        <begin position="450"/>
        <end position="459"/>
    </location>
</feature>
<feature type="region of interest" description="Disordered" evidence="1">
    <location>
        <begin position="249"/>
        <end position="367"/>
    </location>
</feature>
<feature type="compositionally biased region" description="Polar residues" evidence="1">
    <location>
        <begin position="327"/>
        <end position="340"/>
    </location>
</feature>
<gene>
    <name evidence="2" type="ORF">BVC80_441g251</name>
</gene>
<dbReference type="PANTHER" id="PTHR34798">
    <property type="entry name" value="PROTEIN TIME FOR COFFEE"/>
    <property type="match status" value="1"/>
</dbReference>
<feature type="compositionally biased region" description="Polar residues" evidence="1">
    <location>
        <begin position="105"/>
        <end position="115"/>
    </location>
</feature>
<feature type="region of interest" description="Disordered" evidence="1">
    <location>
        <begin position="1"/>
        <end position="129"/>
    </location>
</feature>
<dbReference type="InterPro" id="IPR039317">
    <property type="entry name" value="TIC"/>
</dbReference>
<feature type="compositionally biased region" description="Basic residues" evidence="1">
    <location>
        <begin position="204"/>
        <end position="219"/>
    </location>
</feature>
<feature type="region of interest" description="Disordered" evidence="1">
    <location>
        <begin position="776"/>
        <end position="812"/>
    </location>
</feature>
<feature type="region of interest" description="Disordered" evidence="1">
    <location>
        <begin position="164"/>
        <end position="227"/>
    </location>
</feature>
<feature type="region of interest" description="Disordered" evidence="1">
    <location>
        <begin position="1290"/>
        <end position="1309"/>
    </location>
</feature>
<feature type="compositionally biased region" description="Low complexity" evidence="1">
    <location>
        <begin position="1219"/>
        <end position="1235"/>
    </location>
</feature>
<dbReference type="EMBL" id="MVGT01003118">
    <property type="protein sequence ID" value="OVA05475.1"/>
    <property type="molecule type" value="Genomic_DNA"/>
</dbReference>
<dbReference type="STRING" id="56857.A0A200Q4R8"/>
<feature type="region of interest" description="Disordered" evidence="1">
    <location>
        <begin position="1044"/>
        <end position="1090"/>
    </location>
</feature>
<sequence>MDRNREVRRMAATNGLTRRRQRTSSLRDSPEEEEAVELQETARLRDRGSKKEKDRLSRTKRRRGDRLMHGSNREEGGEESTEESLEDDDEDDDEDAGAMRMLPPNQASSSSTLSNQHHHRKGSIPGKVIRAAPSFKVADEMIGISVPRKARSASVKRSHEYWISGAGGGGGEPIHRQASTSPARPTVAAPSPPPVSPSSSNASIRKKVKPIGPKHRPPKISKSSTVQEEIEIEVAEVLFGLMRQSQCSSKQEIVSNALQKQDTNGSSNDAKSRVSSPISNSPASATQPSVFPLNPSSSTTTLPAVAPKRKRPRPVKVEDDSAANFAVRNTSNASATTIESEQTEKAEVSSPKLKKNSGSAVENGGISLHKGNYQTQVLQLEPHTESAKPENNIIYDSKVSTEEEFGGRDGNQIKEETPFAKKESPPSAKVDVSTEDLNTTPTVSTTSKIEVQKEEKFKIDLMAPPMKSSPDRDGSIDLASDPQPIAPDVDMKMETMSKDGEKVEEIGKQNAKEVGLVEKKKEEMVEESSQKQNANKERVPDLQLDLEKQDMNGNASGVGPSKHYQEILKLQQQFKATTQPTSLPLPLPIPVTVPGWSGGPRSVGYPIGQVSPLQGVVLDESAGSSSAVQPPHFPLSQPRPKRCATHCYIARNIYYHQQFTRMNPFWAAGAGSASVYGAKPYNLNVPPTETTIVGNPLTGGFPGRSLNVVQDNGQIVAPLSGHTGKDKSPAAPNLMDSAQRKQLVLQQAPQPAAAGNLLHGPAFVFPLGQQQTATAAATRSGAVKSGATTGNAPSSSAAGSAPVVPGKNSSTASGAATVSFNYPNLPPNDAQQYLAILQNSGYPFPIPSHVGAPPPYRGGTHAQAKHQQQRLQGSGSGGGGAGNSQGFPASKNRLQLQQQQQQTHNVQPSRQSRQLESHLGAEDGPTAADSRVSHSQKAMYGQNFPLPMHLQNFSFIPGAALAGGASGNPGEKLQQQQSQQQSSKGGMEVSPPQQSFTMSFPSFNGAGPSSGIDFSSMPQIFQSLPEAAARNGFQISAVTAQAAQQKNHHISEEGKSASDSMNAADDERKAVTAKGPTSGGQSLVFSRPDTAADQQVSSILGNNVMDSLIQSSSSPVQSPQWKNSARTASSTSSPSLVSTTTTTSSLKNLPQQQSRVQQGHTQISFGMNAKSATASQGQQHSTNNQSPSSPVVVGSPPSSLSKSTGGSPRTTPAGSKVGAAAPSISSQQSSKNAPSGGPSRKSSPTASVTTTSTYHQRGQAEQQQQQLNSSSSTSSSGMLAMCSSLALAKASNSDPTKTGSGSGAAAGNNMRHPAAQFAAAHSAAGNSHPFMPTTFPYVHGMPAMQVKPATEQKQPSGE</sequence>
<dbReference type="InParanoid" id="A0A200Q4R8"/>
<keyword evidence="3" id="KW-1185">Reference proteome</keyword>